<keyword evidence="3" id="KW-1185">Reference proteome</keyword>
<organism evidence="2 3">
    <name type="scientific">Pseudophaeobacter arcticus</name>
    <dbReference type="NCBI Taxonomy" id="385492"/>
    <lineage>
        <taxon>Bacteria</taxon>
        <taxon>Pseudomonadati</taxon>
        <taxon>Pseudomonadota</taxon>
        <taxon>Alphaproteobacteria</taxon>
        <taxon>Rhodobacterales</taxon>
        <taxon>Paracoccaceae</taxon>
        <taxon>Pseudophaeobacter</taxon>
    </lineage>
</organism>
<protein>
    <submittedName>
        <fullName evidence="2">Uncharacterized protein</fullName>
    </submittedName>
</protein>
<feature type="compositionally biased region" description="Polar residues" evidence="1">
    <location>
        <begin position="94"/>
        <end position="110"/>
    </location>
</feature>
<comment type="caution">
    <text evidence="2">The sequence shown here is derived from an EMBL/GenBank/DDBJ whole genome shotgun (WGS) entry which is preliminary data.</text>
</comment>
<evidence type="ECO:0000256" key="1">
    <source>
        <dbReference type="SAM" id="MobiDB-lite"/>
    </source>
</evidence>
<sequence>MTVSGIKVLRLLLPVADGSISYNSYCGADQLWLRPGSSTYRHPQAATGPNKPPTSPPTDTPPAHPAFKFHEKKEKFSAPAYKKRQCRPKCPPIEQQNLTQEALTRSQGWNSCKKLPKP</sequence>
<proteinExistence type="predicted"/>
<evidence type="ECO:0000313" key="2">
    <source>
        <dbReference type="EMBL" id="GAA6197483.1"/>
    </source>
</evidence>
<name>A0ABQ0ANS4_9RHOB</name>
<evidence type="ECO:0000313" key="3">
    <source>
        <dbReference type="Proteomes" id="UP001441944"/>
    </source>
</evidence>
<feature type="region of interest" description="Disordered" evidence="1">
    <location>
        <begin position="37"/>
        <end position="118"/>
    </location>
</feature>
<dbReference type="Proteomes" id="UP001441944">
    <property type="component" value="Unassembled WGS sequence"/>
</dbReference>
<gene>
    <name evidence="2" type="ORF">NBRC116598_29270</name>
</gene>
<accession>A0ABQ0ANS4</accession>
<dbReference type="EMBL" id="BAABWU010000012">
    <property type="protein sequence ID" value="GAA6197483.1"/>
    <property type="molecule type" value="Genomic_DNA"/>
</dbReference>
<reference evidence="2 3" key="1">
    <citation type="submission" date="2024-04" db="EMBL/GenBank/DDBJ databases">
        <title>Draft genome sequence of Pseudophaeobacter arcticus NBRC 116598.</title>
        <authorList>
            <person name="Miyakawa T."/>
            <person name="Kusuya Y."/>
            <person name="Miura T."/>
        </authorList>
    </citation>
    <scope>NUCLEOTIDE SEQUENCE [LARGE SCALE GENOMIC DNA]</scope>
    <source>
        <strain evidence="2 3">SU-CL00105</strain>
    </source>
</reference>
<feature type="compositionally biased region" description="Pro residues" evidence="1">
    <location>
        <begin position="50"/>
        <end position="64"/>
    </location>
</feature>